<dbReference type="PROSITE" id="PS50011">
    <property type="entry name" value="PROTEIN_KINASE_DOM"/>
    <property type="match status" value="1"/>
</dbReference>
<keyword evidence="2 4" id="KW-0547">Nucleotide-binding</keyword>
<dbReference type="PROSITE" id="PS00108">
    <property type="entry name" value="PROTEIN_KINASE_ST"/>
    <property type="match status" value="1"/>
</dbReference>
<dbReference type="PIRSF" id="PIRSF000654">
    <property type="entry name" value="Integrin-linked_kinase"/>
    <property type="match status" value="1"/>
</dbReference>
<dbReference type="SUPFAM" id="SSF56112">
    <property type="entry name" value="Protein kinase-like (PK-like)"/>
    <property type="match status" value="1"/>
</dbReference>
<comment type="similarity">
    <text evidence="5">Belongs to the protein kinase superfamily.</text>
</comment>
<dbReference type="GO" id="GO:0005737">
    <property type="term" value="C:cytoplasm"/>
    <property type="evidence" value="ECO:0007669"/>
    <property type="project" value="TreeGrafter"/>
</dbReference>
<dbReference type="AlphaFoldDB" id="A0A1R2C777"/>
<keyword evidence="3 4" id="KW-0067">ATP-binding</keyword>
<keyword evidence="5" id="KW-0723">Serine/threonine-protein kinase</keyword>
<organism evidence="7 8">
    <name type="scientific">Stentor coeruleus</name>
    <dbReference type="NCBI Taxonomy" id="5963"/>
    <lineage>
        <taxon>Eukaryota</taxon>
        <taxon>Sar</taxon>
        <taxon>Alveolata</taxon>
        <taxon>Ciliophora</taxon>
        <taxon>Postciliodesmatophora</taxon>
        <taxon>Heterotrichea</taxon>
        <taxon>Heterotrichida</taxon>
        <taxon>Stentoridae</taxon>
        <taxon>Stentor</taxon>
    </lineage>
</organism>
<dbReference type="Pfam" id="PF00069">
    <property type="entry name" value="Pkinase"/>
    <property type="match status" value="1"/>
</dbReference>
<dbReference type="GO" id="GO:0005524">
    <property type="term" value="F:ATP binding"/>
    <property type="evidence" value="ECO:0007669"/>
    <property type="project" value="UniProtKB-UniRule"/>
</dbReference>
<comment type="subunit">
    <text evidence="1">Monomer.</text>
</comment>
<dbReference type="EMBL" id="MPUH01000255">
    <property type="protein sequence ID" value="OMJ84874.1"/>
    <property type="molecule type" value="Genomic_DNA"/>
</dbReference>
<dbReference type="InterPro" id="IPR000719">
    <property type="entry name" value="Prot_kinase_dom"/>
</dbReference>
<proteinExistence type="inferred from homology"/>
<evidence type="ECO:0000313" key="7">
    <source>
        <dbReference type="EMBL" id="OMJ84874.1"/>
    </source>
</evidence>
<feature type="binding site" evidence="4">
    <location>
        <position position="56"/>
    </location>
    <ligand>
        <name>ATP</name>
        <dbReference type="ChEBI" id="CHEBI:30616"/>
    </ligand>
</feature>
<gene>
    <name evidence="7" type="ORF">SteCoe_13931</name>
</gene>
<evidence type="ECO:0000259" key="6">
    <source>
        <dbReference type="PROSITE" id="PS50011"/>
    </source>
</evidence>
<dbReference type="InterPro" id="IPR011009">
    <property type="entry name" value="Kinase-like_dom_sf"/>
</dbReference>
<evidence type="ECO:0000256" key="3">
    <source>
        <dbReference type="ARBA" id="ARBA00022840"/>
    </source>
</evidence>
<keyword evidence="5" id="KW-0418">Kinase</keyword>
<evidence type="ECO:0000313" key="8">
    <source>
        <dbReference type="Proteomes" id="UP000187209"/>
    </source>
</evidence>
<dbReference type="GO" id="GO:0004674">
    <property type="term" value="F:protein serine/threonine kinase activity"/>
    <property type="evidence" value="ECO:0007669"/>
    <property type="project" value="UniProtKB-KW"/>
</dbReference>
<name>A0A1R2C777_9CILI</name>
<sequence>MITPRPISSISMPNDLKPLPKNKIENYAIGKQLGQGAYATVRLATQKKTKELVAIKIYEKCKLTDTRKKTGLKREIHILKLLDHPYTLKLYDVLDTSKTINLITECIGGPSLHSYIKKQSDRKLNDQEAKSIFKQIVQAVAYCHSLNIVHRDLKLENIMLDKDKNVRLIDFGFSTISGKGQMCKIFCGTPSYMAPEIVKNVDYIGQYADVWALGVLLFAILTGSFPFKGTSDRELFRKIESCKFVIPDNVDLGAQNVIKRILHKAPMERPSCEDLLKETWLQE</sequence>
<keyword evidence="5" id="KW-0808">Transferase</keyword>
<dbReference type="InterPro" id="IPR017441">
    <property type="entry name" value="Protein_kinase_ATP_BS"/>
</dbReference>
<dbReference type="CDD" id="cd14003">
    <property type="entry name" value="STKc_AMPK-like"/>
    <property type="match status" value="1"/>
</dbReference>
<reference evidence="7 8" key="1">
    <citation type="submission" date="2016-11" db="EMBL/GenBank/DDBJ databases">
        <title>The macronuclear genome of Stentor coeruleus: a giant cell with tiny introns.</title>
        <authorList>
            <person name="Slabodnick M."/>
            <person name="Ruby J.G."/>
            <person name="Reiff S.B."/>
            <person name="Swart E.C."/>
            <person name="Gosai S."/>
            <person name="Prabakaran S."/>
            <person name="Witkowska E."/>
            <person name="Larue G.E."/>
            <person name="Fisher S."/>
            <person name="Freeman R.M."/>
            <person name="Gunawardena J."/>
            <person name="Chu W."/>
            <person name="Stover N.A."/>
            <person name="Gregory B.D."/>
            <person name="Nowacki M."/>
            <person name="Derisi J."/>
            <person name="Roy S.W."/>
            <person name="Marshall W.F."/>
            <person name="Sood P."/>
        </authorList>
    </citation>
    <scope>NUCLEOTIDE SEQUENCE [LARGE SCALE GENOMIC DNA]</scope>
    <source>
        <strain evidence="7">WM001</strain>
    </source>
</reference>
<evidence type="ECO:0000256" key="4">
    <source>
        <dbReference type="PROSITE-ProRule" id="PRU10141"/>
    </source>
</evidence>
<feature type="domain" description="Protein kinase" evidence="6">
    <location>
        <begin position="27"/>
        <end position="281"/>
    </location>
</feature>
<dbReference type="FunFam" id="1.10.510.10:FF:000571">
    <property type="entry name" value="Maternal embryonic leucine zipper kinase"/>
    <property type="match status" value="1"/>
</dbReference>
<accession>A0A1R2C777</accession>
<dbReference type="OrthoDB" id="449424at2759"/>
<keyword evidence="8" id="KW-1185">Reference proteome</keyword>
<dbReference type="Proteomes" id="UP000187209">
    <property type="component" value="Unassembled WGS sequence"/>
</dbReference>
<comment type="caution">
    <text evidence="7">The sequence shown here is derived from an EMBL/GenBank/DDBJ whole genome shotgun (WGS) entry which is preliminary data.</text>
</comment>
<dbReference type="SMART" id="SM00220">
    <property type="entry name" value="S_TKc"/>
    <property type="match status" value="1"/>
</dbReference>
<dbReference type="Gene3D" id="1.10.510.10">
    <property type="entry name" value="Transferase(Phosphotransferase) domain 1"/>
    <property type="match status" value="1"/>
</dbReference>
<protein>
    <recommendedName>
        <fullName evidence="6">Protein kinase domain-containing protein</fullName>
    </recommendedName>
</protein>
<evidence type="ECO:0000256" key="5">
    <source>
        <dbReference type="RuleBase" id="RU000304"/>
    </source>
</evidence>
<dbReference type="PANTHER" id="PTHR24346:SF30">
    <property type="entry name" value="MATERNAL EMBRYONIC LEUCINE ZIPPER KINASE"/>
    <property type="match status" value="1"/>
</dbReference>
<evidence type="ECO:0000256" key="2">
    <source>
        <dbReference type="ARBA" id="ARBA00022741"/>
    </source>
</evidence>
<dbReference type="PROSITE" id="PS00107">
    <property type="entry name" value="PROTEIN_KINASE_ATP"/>
    <property type="match status" value="1"/>
</dbReference>
<evidence type="ECO:0000256" key="1">
    <source>
        <dbReference type="ARBA" id="ARBA00011245"/>
    </source>
</evidence>
<dbReference type="FunFam" id="3.30.200.20:FF:000042">
    <property type="entry name" value="Aurora kinase A"/>
    <property type="match status" value="1"/>
</dbReference>
<dbReference type="InterPro" id="IPR008271">
    <property type="entry name" value="Ser/Thr_kinase_AS"/>
</dbReference>
<dbReference type="GO" id="GO:0035556">
    <property type="term" value="P:intracellular signal transduction"/>
    <property type="evidence" value="ECO:0007669"/>
    <property type="project" value="TreeGrafter"/>
</dbReference>
<dbReference type="PANTHER" id="PTHR24346">
    <property type="entry name" value="MAP/MICROTUBULE AFFINITY-REGULATING KINASE"/>
    <property type="match status" value="1"/>
</dbReference>